<evidence type="ECO:0000313" key="3">
    <source>
        <dbReference type="Proteomes" id="UP000054770"/>
    </source>
</evidence>
<dbReference type="EMBL" id="FCON02000138">
    <property type="protein sequence ID" value="SAL83430.1"/>
    <property type="molecule type" value="Genomic_DNA"/>
</dbReference>
<dbReference type="Proteomes" id="UP000054770">
    <property type="component" value="Unassembled WGS sequence"/>
</dbReference>
<dbReference type="CDD" id="cd04485">
    <property type="entry name" value="DnaE_OBF"/>
    <property type="match status" value="1"/>
</dbReference>
<evidence type="ECO:0000256" key="1">
    <source>
        <dbReference type="SAM" id="MobiDB-lite"/>
    </source>
</evidence>
<gene>
    <name evidence="2" type="ORF">AWB68_06901</name>
</gene>
<sequence length="162" mass="17663">MPEKALPAATPIDDDTPMLGAPSEAEDIVGDDKTTELTLGRHPLKLLLRPVLLEQRLIPTATLRGYRNGRLAPGCGLVTVNQRPSTAMGVMFVAIEDQTGNVNVVVWPSLLKKQRREALGASLLAVYGMWQCEGDVRQLVAQRLVDMSRLLGVLSTVSRNFC</sequence>
<comment type="caution">
    <text evidence="2">The sequence shown here is derived from an EMBL/GenBank/DDBJ whole genome shotgun (WGS) entry which is preliminary data.</text>
</comment>
<evidence type="ECO:0000313" key="2">
    <source>
        <dbReference type="EMBL" id="SAL83430.1"/>
    </source>
</evidence>
<proteinExistence type="predicted"/>
<feature type="region of interest" description="Disordered" evidence="1">
    <location>
        <begin position="1"/>
        <end position="24"/>
    </location>
</feature>
<keyword evidence="3" id="KW-1185">Reference proteome</keyword>
<accession>A0A158KS59</accession>
<protein>
    <submittedName>
        <fullName evidence="2">DNA polymerase III subunit alpha</fullName>
    </submittedName>
</protein>
<organism evidence="2 3">
    <name type="scientific">Caballeronia choica</name>
    <dbReference type="NCBI Taxonomy" id="326476"/>
    <lineage>
        <taxon>Bacteria</taxon>
        <taxon>Pseudomonadati</taxon>
        <taxon>Pseudomonadota</taxon>
        <taxon>Betaproteobacteria</taxon>
        <taxon>Burkholderiales</taxon>
        <taxon>Burkholderiaceae</taxon>
        <taxon>Caballeronia</taxon>
    </lineage>
</organism>
<dbReference type="AlphaFoldDB" id="A0A158KS59"/>
<reference evidence="2" key="1">
    <citation type="submission" date="2016-01" db="EMBL/GenBank/DDBJ databases">
        <authorList>
            <person name="Peeters C."/>
        </authorList>
    </citation>
    <scope>NUCLEOTIDE SEQUENCE [LARGE SCALE GENOMIC DNA]</scope>
    <source>
        <strain evidence="2">LMG 22940</strain>
    </source>
</reference>
<name>A0A158KS59_9BURK</name>